<reference evidence="2" key="1">
    <citation type="submission" date="2020-04" db="EMBL/GenBank/DDBJ databases">
        <authorList>
            <person name="Alioto T."/>
            <person name="Alioto T."/>
            <person name="Gomez Garrido J."/>
        </authorList>
    </citation>
    <scope>NUCLEOTIDE SEQUENCE</scope>
    <source>
        <strain evidence="2">A484AB</strain>
    </source>
</reference>
<evidence type="ECO:0000313" key="2">
    <source>
        <dbReference type="EMBL" id="CAB4017430.1"/>
    </source>
</evidence>
<gene>
    <name evidence="2" type="ORF">PACLA_8A076799</name>
</gene>
<comment type="caution">
    <text evidence="2">The sequence shown here is derived from an EMBL/GenBank/DDBJ whole genome shotgun (WGS) entry which is preliminary data.</text>
</comment>
<feature type="compositionally biased region" description="Basic and acidic residues" evidence="1">
    <location>
        <begin position="1"/>
        <end position="26"/>
    </location>
</feature>
<keyword evidence="3" id="KW-1185">Reference proteome</keyword>
<sequence length="449" mass="47486">MASEDAETRTEVMDEKPPAKRQKTEETSGSQPAGNDAPEKEVETTKMDAPAEITHATDVDNVHKEEPPQSAEATSTEFTPTVPTGTQPHLAEPVGTETPHTEPIPTSETSANPIETQATIVKPSEETKREVWGGVASGECQLPSVTNVTLTNLTEFAPQDPNVTSVNLENCVYGLTPAAVMTSLANQQLRPIANQFGANTTTLFAAGNYPHIITTPSQAGLQGFATAGAALSAVPAGVLYAQTGPQPSPMAGFSLVTQPIHYQTAALNAAVKTSSSEQTATTEQVTSEQQQQTQQQQQQSQSQAQQQQQQATQQADGTEIQSVQNIAFATGNTFPAGSYAGVIPAAQAYGNAYMAQQQGVAGQTATYVTYPVTSGETLPTTNGTLNTVQPNGQALYQYNPAAFGRGQPPTYPIVLSAIQEHMPPEPMCQSPGPRLRYWKSNELSDDAIG</sequence>
<organism evidence="2 3">
    <name type="scientific">Paramuricea clavata</name>
    <name type="common">Red gorgonian</name>
    <name type="synonym">Violescent sea-whip</name>
    <dbReference type="NCBI Taxonomy" id="317549"/>
    <lineage>
        <taxon>Eukaryota</taxon>
        <taxon>Metazoa</taxon>
        <taxon>Cnidaria</taxon>
        <taxon>Anthozoa</taxon>
        <taxon>Octocorallia</taxon>
        <taxon>Malacalcyonacea</taxon>
        <taxon>Plexauridae</taxon>
        <taxon>Paramuricea</taxon>
    </lineage>
</organism>
<dbReference type="Proteomes" id="UP001152795">
    <property type="component" value="Unassembled WGS sequence"/>
</dbReference>
<dbReference type="AlphaFoldDB" id="A0A7D9EW44"/>
<name>A0A7D9EW44_PARCT</name>
<accession>A0A7D9EW44</accession>
<evidence type="ECO:0000313" key="3">
    <source>
        <dbReference type="Proteomes" id="UP001152795"/>
    </source>
</evidence>
<feature type="region of interest" description="Disordered" evidence="1">
    <location>
        <begin position="1"/>
        <end position="110"/>
    </location>
</feature>
<evidence type="ECO:0000256" key="1">
    <source>
        <dbReference type="SAM" id="MobiDB-lite"/>
    </source>
</evidence>
<feature type="compositionally biased region" description="Basic and acidic residues" evidence="1">
    <location>
        <begin position="37"/>
        <end position="46"/>
    </location>
</feature>
<protein>
    <submittedName>
        <fullName evidence="2">Uncharacterized protein</fullName>
    </submittedName>
</protein>
<feature type="compositionally biased region" description="Polar residues" evidence="1">
    <location>
        <begin position="71"/>
        <end position="87"/>
    </location>
</feature>
<proteinExistence type="predicted"/>
<dbReference type="EMBL" id="CACRXK020009545">
    <property type="protein sequence ID" value="CAB4017430.1"/>
    <property type="molecule type" value="Genomic_DNA"/>
</dbReference>
<feature type="compositionally biased region" description="Basic and acidic residues" evidence="1">
    <location>
        <begin position="55"/>
        <end position="67"/>
    </location>
</feature>